<gene>
    <name evidence="2" type="ORF">Pan54_16730</name>
</gene>
<keyword evidence="2" id="KW-0378">Hydrolase</keyword>
<dbReference type="InterPro" id="IPR011059">
    <property type="entry name" value="Metal-dep_hydrolase_composite"/>
</dbReference>
<keyword evidence="3" id="KW-1185">Reference proteome</keyword>
<dbReference type="Proteomes" id="UP000316095">
    <property type="component" value="Unassembled WGS sequence"/>
</dbReference>
<name>A0A5C5XET3_9PLAN</name>
<sequence length="533" mass="58308" precursor="true">MRLHMHNIRIGSIASISKQLHFFILAILLSSGASTNAADYDLVILNGRVMDPETKLDAVRNVGIKDGKITTITDESIQGTNSIDAKGLVVAPGFLDMHHHNVAVPFGQKLALRDGVTTPMELELGVYEVDKWYAALKGKSQSNYGVSVGTMPIRETIFNPKFKTKFAGDILYDMQIPKETRTSMAWSKTIATTKDMVRFRKMLEEGLDAGAIAIGHVPGYMVSGVTNEESTIAQQLAGKHKTFVALHGRYSSQMPPASGILGTYEMMAPQATYGGGLVVQHITAQTLADTPFALRMIDDARSRGTHVIAEIYPYDYGGTIVGADYLHPDNYQRNMKRDYKDIIEVSTLKPLTKERYEELVKTAPGTSVMFYNATEQTVYDGLAHPSTVLGSDAFAYSLKAGGPAIEWDTPYDGVNGHPRGAGAHARLLRLVREEKVDIPLMLAISKMSYTIARFMQDNGVQQMAKKGRIQVGCDADITLFDPKTVIDNSTMKNGGLPSTGIPYVIVNGTVVVKDSKVLKGVYPGQPVRRAIRD</sequence>
<feature type="signal peptide" evidence="1">
    <location>
        <begin position="1"/>
        <end position="37"/>
    </location>
</feature>
<dbReference type="PANTHER" id="PTHR11647:SF1">
    <property type="entry name" value="COLLAPSIN RESPONSE MEDIATOR PROTEIN"/>
    <property type="match status" value="1"/>
</dbReference>
<feature type="chain" id="PRO_5022934898" evidence="1">
    <location>
        <begin position="38"/>
        <end position="533"/>
    </location>
</feature>
<dbReference type="AlphaFoldDB" id="A0A5C5XET3"/>
<organism evidence="2 3">
    <name type="scientific">Rubinisphaera italica</name>
    <dbReference type="NCBI Taxonomy" id="2527969"/>
    <lineage>
        <taxon>Bacteria</taxon>
        <taxon>Pseudomonadati</taxon>
        <taxon>Planctomycetota</taxon>
        <taxon>Planctomycetia</taxon>
        <taxon>Planctomycetales</taxon>
        <taxon>Planctomycetaceae</taxon>
        <taxon>Rubinisphaera</taxon>
    </lineage>
</organism>
<dbReference type="PANTHER" id="PTHR11647">
    <property type="entry name" value="HYDRANTOINASE/DIHYDROPYRIMIDINASE FAMILY MEMBER"/>
    <property type="match status" value="1"/>
</dbReference>
<dbReference type="InterPro" id="IPR050378">
    <property type="entry name" value="Metallo-dep_Hydrolases_sf"/>
</dbReference>
<dbReference type="GO" id="GO:0047421">
    <property type="term" value="F:N-acyl-D-glutamate deacylase activity"/>
    <property type="evidence" value="ECO:0007669"/>
    <property type="project" value="UniProtKB-EC"/>
</dbReference>
<dbReference type="NCBIfam" id="NF006560">
    <property type="entry name" value="PRK09061.1"/>
    <property type="match status" value="1"/>
</dbReference>
<dbReference type="OrthoDB" id="9767366at2"/>
<evidence type="ECO:0000313" key="3">
    <source>
        <dbReference type="Proteomes" id="UP000316095"/>
    </source>
</evidence>
<dbReference type="EC" id="3.5.1.82" evidence="2"/>
<dbReference type="Gene3D" id="2.30.40.10">
    <property type="entry name" value="Urease, subunit C, domain 1"/>
    <property type="match status" value="2"/>
</dbReference>
<dbReference type="SUPFAM" id="SSF51556">
    <property type="entry name" value="Metallo-dependent hydrolases"/>
    <property type="match status" value="1"/>
</dbReference>
<evidence type="ECO:0000313" key="2">
    <source>
        <dbReference type="EMBL" id="TWT60941.1"/>
    </source>
</evidence>
<dbReference type="RefSeq" id="WP_146502987.1">
    <property type="nucleotide sequence ID" value="NZ_SJPG01000001.1"/>
</dbReference>
<dbReference type="EMBL" id="SJPG01000001">
    <property type="protein sequence ID" value="TWT60941.1"/>
    <property type="molecule type" value="Genomic_DNA"/>
</dbReference>
<dbReference type="SUPFAM" id="SSF51338">
    <property type="entry name" value="Composite domain of metallo-dependent hydrolases"/>
    <property type="match status" value="1"/>
</dbReference>
<protein>
    <submittedName>
        <fullName evidence="2">N-acyl-D-glutamate deacylase</fullName>
        <ecNumber evidence="2">3.5.1.82</ecNumber>
    </submittedName>
</protein>
<accession>A0A5C5XET3</accession>
<dbReference type="InterPro" id="IPR032466">
    <property type="entry name" value="Metal_Hydrolase"/>
</dbReference>
<dbReference type="Gene3D" id="3.20.20.140">
    <property type="entry name" value="Metal-dependent hydrolases"/>
    <property type="match status" value="1"/>
</dbReference>
<evidence type="ECO:0000256" key="1">
    <source>
        <dbReference type="SAM" id="SignalP"/>
    </source>
</evidence>
<keyword evidence="1" id="KW-0732">Signal</keyword>
<reference evidence="2 3" key="1">
    <citation type="submission" date="2019-02" db="EMBL/GenBank/DDBJ databases">
        <title>Deep-cultivation of Planctomycetes and their phenomic and genomic characterization uncovers novel biology.</title>
        <authorList>
            <person name="Wiegand S."/>
            <person name="Jogler M."/>
            <person name="Boedeker C."/>
            <person name="Pinto D."/>
            <person name="Vollmers J."/>
            <person name="Rivas-Marin E."/>
            <person name="Kohn T."/>
            <person name="Peeters S.H."/>
            <person name="Heuer A."/>
            <person name="Rast P."/>
            <person name="Oberbeckmann S."/>
            <person name="Bunk B."/>
            <person name="Jeske O."/>
            <person name="Meyerdierks A."/>
            <person name="Storesund J.E."/>
            <person name="Kallscheuer N."/>
            <person name="Luecker S."/>
            <person name="Lage O.M."/>
            <person name="Pohl T."/>
            <person name="Merkel B.J."/>
            <person name="Hornburger P."/>
            <person name="Mueller R.-W."/>
            <person name="Bruemmer F."/>
            <person name="Labrenz M."/>
            <person name="Spormann A.M."/>
            <person name="Op Den Camp H."/>
            <person name="Overmann J."/>
            <person name="Amann R."/>
            <person name="Jetten M.S.M."/>
            <person name="Mascher T."/>
            <person name="Medema M.H."/>
            <person name="Devos D.P."/>
            <person name="Kaster A.-K."/>
            <person name="Ovreas L."/>
            <person name="Rohde M."/>
            <person name="Galperin M.Y."/>
            <person name="Jogler C."/>
        </authorList>
    </citation>
    <scope>NUCLEOTIDE SEQUENCE [LARGE SCALE GENOMIC DNA]</scope>
    <source>
        <strain evidence="2 3">Pan54</strain>
    </source>
</reference>
<comment type="caution">
    <text evidence="2">The sequence shown here is derived from an EMBL/GenBank/DDBJ whole genome shotgun (WGS) entry which is preliminary data.</text>
</comment>
<proteinExistence type="predicted"/>